<reference evidence="1" key="1">
    <citation type="submission" date="2020-07" db="EMBL/GenBank/DDBJ databases">
        <title>Multicomponent nature underlies the extraordinary mechanical properties of spider dragline silk.</title>
        <authorList>
            <person name="Kono N."/>
            <person name="Nakamura H."/>
            <person name="Mori M."/>
            <person name="Yoshida Y."/>
            <person name="Ohtoshi R."/>
            <person name="Malay A.D."/>
            <person name="Moran D.A.P."/>
            <person name="Tomita M."/>
            <person name="Numata K."/>
            <person name="Arakawa K."/>
        </authorList>
    </citation>
    <scope>NUCLEOTIDE SEQUENCE</scope>
</reference>
<dbReference type="AlphaFoldDB" id="A0A8X6L845"/>
<keyword evidence="2" id="KW-1185">Reference proteome</keyword>
<dbReference type="Proteomes" id="UP000887116">
    <property type="component" value="Unassembled WGS sequence"/>
</dbReference>
<organism evidence="1 2">
    <name type="scientific">Trichonephila clavata</name>
    <name type="common">Joro spider</name>
    <name type="synonym">Nephila clavata</name>
    <dbReference type="NCBI Taxonomy" id="2740835"/>
    <lineage>
        <taxon>Eukaryota</taxon>
        <taxon>Metazoa</taxon>
        <taxon>Ecdysozoa</taxon>
        <taxon>Arthropoda</taxon>
        <taxon>Chelicerata</taxon>
        <taxon>Arachnida</taxon>
        <taxon>Araneae</taxon>
        <taxon>Araneomorphae</taxon>
        <taxon>Entelegynae</taxon>
        <taxon>Araneoidea</taxon>
        <taxon>Nephilidae</taxon>
        <taxon>Trichonephila</taxon>
    </lineage>
</organism>
<sequence>MAEKEGLSSLHNVEQIHHPHGVGGSKDEACGGVCEKGGGMTHRLVLEGPISLLRSIYLPTQETRLPPPLLIEEVVSLPRHMLPSSERKSERVMH</sequence>
<evidence type="ECO:0000313" key="1">
    <source>
        <dbReference type="EMBL" id="GFQ99021.1"/>
    </source>
</evidence>
<comment type="caution">
    <text evidence="1">The sequence shown here is derived from an EMBL/GenBank/DDBJ whole genome shotgun (WGS) entry which is preliminary data.</text>
</comment>
<protein>
    <submittedName>
        <fullName evidence="1">Uncharacterized protein</fullName>
    </submittedName>
</protein>
<accession>A0A8X6L845</accession>
<name>A0A8X6L845_TRICU</name>
<dbReference type="EMBL" id="BMAO01015060">
    <property type="protein sequence ID" value="GFQ99021.1"/>
    <property type="molecule type" value="Genomic_DNA"/>
</dbReference>
<gene>
    <name evidence="1" type="ORF">TNCT_477411</name>
</gene>
<proteinExistence type="predicted"/>
<evidence type="ECO:0000313" key="2">
    <source>
        <dbReference type="Proteomes" id="UP000887116"/>
    </source>
</evidence>